<dbReference type="SUPFAM" id="SSF54695">
    <property type="entry name" value="POZ domain"/>
    <property type="match status" value="1"/>
</dbReference>
<organism evidence="2 3">
    <name type="scientific">Jaapia argillacea MUCL 33604</name>
    <dbReference type="NCBI Taxonomy" id="933084"/>
    <lineage>
        <taxon>Eukaryota</taxon>
        <taxon>Fungi</taxon>
        <taxon>Dikarya</taxon>
        <taxon>Basidiomycota</taxon>
        <taxon>Agaricomycotina</taxon>
        <taxon>Agaricomycetes</taxon>
        <taxon>Agaricomycetidae</taxon>
        <taxon>Jaapiales</taxon>
        <taxon>Jaapiaceae</taxon>
        <taxon>Jaapia</taxon>
    </lineage>
</organism>
<protein>
    <recommendedName>
        <fullName evidence="1">BTB domain-containing protein</fullName>
    </recommendedName>
</protein>
<dbReference type="AlphaFoldDB" id="A0A067P9G2"/>
<dbReference type="InterPro" id="IPR000210">
    <property type="entry name" value="BTB/POZ_dom"/>
</dbReference>
<dbReference type="OrthoDB" id="3220652at2759"/>
<reference evidence="3" key="1">
    <citation type="journal article" date="2014" name="Proc. Natl. Acad. Sci. U.S.A.">
        <title>Extensive sampling of basidiomycete genomes demonstrates inadequacy of the white-rot/brown-rot paradigm for wood decay fungi.</title>
        <authorList>
            <person name="Riley R."/>
            <person name="Salamov A.A."/>
            <person name="Brown D.W."/>
            <person name="Nagy L.G."/>
            <person name="Floudas D."/>
            <person name="Held B.W."/>
            <person name="Levasseur A."/>
            <person name="Lombard V."/>
            <person name="Morin E."/>
            <person name="Otillar R."/>
            <person name="Lindquist E.A."/>
            <person name="Sun H."/>
            <person name="LaButti K.M."/>
            <person name="Schmutz J."/>
            <person name="Jabbour D."/>
            <person name="Luo H."/>
            <person name="Baker S.E."/>
            <person name="Pisabarro A.G."/>
            <person name="Walton J.D."/>
            <person name="Blanchette R.A."/>
            <person name="Henrissat B."/>
            <person name="Martin F."/>
            <person name="Cullen D."/>
            <person name="Hibbett D.S."/>
            <person name="Grigoriev I.V."/>
        </authorList>
    </citation>
    <scope>NUCLEOTIDE SEQUENCE [LARGE SCALE GENOMIC DNA]</scope>
    <source>
        <strain evidence="3">MUCL 33604</strain>
    </source>
</reference>
<evidence type="ECO:0000259" key="1">
    <source>
        <dbReference type="PROSITE" id="PS50097"/>
    </source>
</evidence>
<dbReference type="SMART" id="SM00225">
    <property type="entry name" value="BTB"/>
    <property type="match status" value="1"/>
</dbReference>
<dbReference type="InterPro" id="IPR011333">
    <property type="entry name" value="SKP1/BTB/POZ_sf"/>
</dbReference>
<gene>
    <name evidence="2" type="ORF">JAAARDRAFT_184927</name>
</gene>
<evidence type="ECO:0000313" key="3">
    <source>
        <dbReference type="Proteomes" id="UP000027265"/>
    </source>
</evidence>
<dbReference type="PROSITE" id="PS50097">
    <property type="entry name" value="BTB"/>
    <property type="match status" value="1"/>
</dbReference>
<feature type="domain" description="BTB" evidence="1">
    <location>
        <begin position="19"/>
        <end position="84"/>
    </location>
</feature>
<sequence>MNSTDLAPFVRSNIWFPDGNVVLIVDQFAFRVHRGQLERHSEVFRDMFSIPQPSNEDLFEGCICIKLYDSSADLLFLLTALYDGLYFHKPRARDFSAISAVLRLSSKYLIDHLRRHCILRLEQDWPSTLVGWDHREKVAIEPSGRYNPREFYPHPILVIDLARQLSLDFVLPAAFYDLSRYGPSKIASGTLCPATTTITSNGSSATKTIAFLSRQDLLTTFSGREHGQRYISTFISEELSNRPVSASCSNASSPTSPSPSNPCIESFYFIQLNVLRSVGGIAAGRDGDPLYTLLQAIEMLSRTDFSDGETGRQCGLLICGACRKEFETSVGRCRGVVWEELKGWFNLEPEIMAIE</sequence>
<accession>A0A067P9G2</accession>
<dbReference type="InParanoid" id="A0A067P9G2"/>
<dbReference type="STRING" id="933084.A0A067P9G2"/>
<dbReference type="HOGENOM" id="CLU_033082_1_2_1"/>
<keyword evidence="3" id="KW-1185">Reference proteome</keyword>
<dbReference type="Pfam" id="PF00651">
    <property type="entry name" value="BTB"/>
    <property type="match status" value="1"/>
</dbReference>
<proteinExistence type="predicted"/>
<dbReference type="EMBL" id="KL197747">
    <property type="protein sequence ID" value="KDQ51553.1"/>
    <property type="molecule type" value="Genomic_DNA"/>
</dbReference>
<name>A0A067P9G2_9AGAM</name>
<dbReference type="Gene3D" id="3.30.710.10">
    <property type="entry name" value="Potassium Channel Kv1.1, Chain A"/>
    <property type="match status" value="1"/>
</dbReference>
<dbReference type="Proteomes" id="UP000027265">
    <property type="component" value="Unassembled WGS sequence"/>
</dbReference>
<evidence type="ECO:0000313" key="2">
    <source>
        <dbReference type="EMBL" id="KDQ51553.1"/>
    </source>
</evidence>